<keyword evidence="2" id="KW-1185">Reference proteome</keyword>
<reference evidence="1" key="1">
    <citation type="submission" date="2023-03" db="EMBL/GenBank/DDBJ databases">
        <title>Massive genome expansion in bonnet fungi (Mycena s.s.) driven by repeated elements and novel gene families across ecological guilds.</title>
        <authorList>
            <consortium name="Lawrence Berkeley National Laboratory"/>
            <person name="Harder C.B."/>
            <person name="Miyauchi S."/>
            <person name="Viragh M."/>
            <person name="Kuo A."/>
            <person name="Thoen E."/>
            <person name="Andreopoulos B."/>
            <person name="Lu D."/>
            <person name="Skrede I."/>
            <person name="Drula E."/>
            <person name="Henrissat B."/>
            <person name="Morin E."/>
            <person name="Kohler A."/>
            <person name="Barry K."/>
            <person name="LaButti K."/>
            <person name="Morin E."/>
            <person name="Salamov A."/>
            <person name="Lipzen A."/>
            <person name="Mereny Z."/>
            <person name="Hegedus B."/>
            <person name="Baldrian P."/>
            <person name="Stursova M."/>
            <person name="Weitz H."/>
            <person name="Taylor A."/>
            <person name="Grigoriev I.V."/>
            <person name="Nagy L.G."/>
            <person name="Martin F."/>
            <person name="Kauserud H."/>
        </authorList>
    </citation>
    <scope>NUCLEOTIDE SEQUENCE</scope>
    <source>
        <strain evidence="1">9284</strain>
    </source>
</reference>
<evidence type="ECO:0000313" key="1">
    <source>
        <dbReference type="EMBL" id="KAJ7622336.1"/>
    </source>
</evidence>
<proteinExistence type="predicted"/>
<gene>
    <name evidence="1" type="ORF">FB45DRAFT_753428</name>
</gene>
<dbReference type="EMBL" id="JARKIF010000015">
    <property type="protein sequence ID" value="KAJ7622336.1"/>
    <property type="molecule type" value="Genomic_DNA"/>
</dbReference>
<dbReference type="AlphaFoldDB" id="A0AAD7BIU2"/>
<protein>
    <submittedName>
        <fullName evidence="1">Uncharacterized protein</fullName>
    </submittedName>
</protein>
<evidence type="ECO:0000313" key="2">
    <source>
        <dbReference type="Proteomes" id="UP001221142"/>
    </source>
</evidence>
<name>A0AAD7BIU2_9AGAR</name>
<dbReference type="Proteomes" id="UP001221142">
    <property type="component" value="Unassembled WGS sequence"/>
</dbReference>
<accession>A0AAD7BIU2</accession>
<organism evidence="1 2">
    <name type="scientific">Roridomyces roridus</name>
    <dbReference type="NCBI Taxonomy" id="1738132"/>
    <lineage>
        <taxon>Eukaryota</taxon>
        <taxon>Fungi</taxon>
        <taxon>Dikarya</taxon>
        <taxon>Basidiomycota</taxon>
        <taxon>Agaricomycotina</taxon>
        <taxon>Agaricomycetes</taxon>
        <taxon>Agaricomycetidae</taxon>
        <taxon>Agaricales</taxon>
        <taxon>Marasmiineae</taxon>
        <taxon>Mycenaceae</taxon>
        <taxon>Roridomyces</taxon>
    </lineage>
</organism>
<comment type="caution">
    <text evidence="1">The sequence shown here is derived from an EMBL/GenBank/DDBJ whole genome shotgun (WGS) entry which is preliminary data.</text>
</comment>
<sequence length="53" mass="5979">MSTGRFGNRALKFVDAYSMGLNGRQAVWASRKYHGHRVLPMSILEELDNANIV</sequence>